<sequence length="350" mass="40687">MKSFAIFVFFFTYSLAFAGDQRARVLERQLYSAADDRKATIFNELCNAFQKQDPAKAVDFGLKGIEIAERFSDVDQLALLHHGVGKAYIKQAHYERAANHLIASLELYEEVDNEYGKAQVIRDMTTDLKLKSRVIEIKNAEIRRQKASKYVLFSIITVLLAAALYFVRKQHLRLRYQLLQKNEKEAELEELRLKKARLQQELDLKARQFTSFTLNFVQKNNLIKSMKEEVESICKKADGSRLIPDLYKLKNKAVQGTSVDREWEHFKLYFEQVHQDFFRCLKGSYPQLTANELRLCALMRLNMSSKEIAAILGISPQSVKMARYRLRKKLCLQPEDDFSGFLFKLEEVEG</sequence>
<dbReference type="GO" id="GO:0016987">
    <property type="term" value="F:sigma factor activity"/>
    <property type="evidence" value="ECO:0007669"/>
    <property type="project" value="InterPro"/>
</dbReference>
<dbReference type="Pfam" id="PF08281">
    <property type="entry name" value="Sigma70_r4_2"/>
    <property type="match status" value="1"/>
</dbReference>
<proteinExistence type="predicted"/>
<evidence type="ECO:0000259" key="4">
    <source>
        <dbReference type="SMART" id="SM00421"/>
    </source>
</evidence>
<dbReference type="EMBL" id="AMZN01000014">
    <property type="protein sequence ID" value="ELR72873.1"/>
    <property type="molecule type" value="Genomic_DNA"/>
</dbReference>
<dbReference type="AlphaFoldDB" id="L8JXG2"/>
<feature type="signal peptide" evidence="3">
    <location>
        <begin position="1"/>
        <end position="18"/>
    </location>
</feature>
<feature type="transmembrane region" description="Helical" evidence="2">
    <location>
        <begin position="150"/>
        <end position="167"/>
    </location>
</feature>
<evidence type="ECO:0000313" key="6">
    <source>
        <dbReference type="Proteomes" id="UP000011135"/>
    </source>
</evidence>
<evidence type="ECO:0000256" key="1">
    <source>
        <dbReference type="SAM" id="Coils"/>
    </source>
</evidence>
<name>L8JXG2_9BACT</name>
<dbReference type="Gene3D" id="1.10.10.10">
    <property type="entry name" value="Winged helix-like DNA-binding domain superfamily/Winged helix DNA-binding domain"/>
    <property type="match status" value="1"/>
</dbReference>
<dbReference type="GO" id="GO:0006352">
    <property type="term" value="P:DNA-templated transcription initiation"/>
    <property type="evidence" value="ECO:0007669"/>
    <property type="project" value="InterPro"/>
</dbReference>
<accession>L8JXG2</accession>
<dbReference type="eggNOG" id="COG2771">
    <property type="taxonomic scope" value="Bacteria"/>
</dbReference>
<keyword evidence="2" id="KW-0812">Transmembrane</keyword>
<reference evidence="5 6" key="1">
    <citation type="submission" date="2012-12" db="EMBL/GenBank/DDBJ databases">
        <title>Genome assembly of Fulvivirga imtechensis AK7.</title>
        <authorList>
            <person name="Nupur N."/>
            <person name="Khatri I."/>
            <person name="Kumar R."/>
            <person name="Subramanian S."/>
            <person name="Pinnaka A."/>
        </authorList>
    </citation>
    <scope>NUCLEOTIDE SEQUENCE [LARGE SCALE GENOMIC DNA]</scope>
    <source>
        <strain evidence="5 6">AK7</strain>
    </source>
</reference>
<dbReference type="SMART" id="SM00421">
    <property type="entry name" value="HTH_LUXR"/>
    <property type="match status" value="1"/>
</dbReference>
<dbReference type="STRING" id="1237149.C900_00834"/>
<feature type="chain" id="PRO_5003994285" description="HTH luxR-type domain-containing protein" evidence="3">
    <location>
        <begin position="19"/>
        <end position="350"/>
    </location>
</feature>
<dbReference type="GO" id="GO:0003677">
    <property type="term" value="F:DNA binding"/>
    <property type="evidence" value="ECO:0007669"/>
    <property type="project" value="InterPro"/>
</dbReference>
<dbReference type="PATRIC" id="fig|1237149.3.peg.1067"/>
<dbReference type="InterPro" id="IPR000792">
    <property type="entry name" value="Tscrpt_reg_LuxR_C"/>
</dbReference>
<comment type="caution">
    <text evidence="5">The sequence shown here is derived from an EMBL/GenBank/DDBJ whole genome shotgun (WGS) entry which is preliminary data.</text>
</comment>
<dbReference type="SUPFAM" id="SSF46894">
    <property type="entry name" value="C-terminal effector domain of the bipartite response regulators"/>
    <property type="match status" value="1"/>
</dbReference>
<evidence type="ECO:0000313" key="5">
    <source>
        <dbReference type="EMBL" id="ELR72873.1"/>
    </source>
</evidence>
<keyword evidence="2" id="KW-1133">Transmembrane helix</keyword>
<feature type="coiled-coil region" evidence="1">
    <location>
        <begin position="169"/>
        <end position="208"/>
    </location>
</feature>
<dbReference type="Gene3D" id="1.25.40.10">
    <property type="entry name" value="Tetratricopeptide repeat domain"/>
    <property type="match status" value="1"/>
</dbReference>
<keyword evidence="2" id="KW-0472">Membrane</keyword>
<evidence type="ECO:0000256" key="3">
    <source>
        <dbReference type="SAM" id="SignalP"/>
    </source>
</evidence>
<keyword evidence="6" id="KW-1185">Reference proteome</keyword>
<evidence type="ECO:0000256" key="2">
    <source>
        <dbReference type="SAM" id="Phobius"/>
    </source>
</evidence>
<protein>
    <recommendedName>
        <fullName evidence="4">HTH luxR-type domain-containing protein</fullName>
    </recommendedName>
</protein>
<feature type="domain" description="HTH luxR-type" evidence="4">
    <location>
        <begin position="285"/>
        <end position="342"/>
    </location>
</feature>
<keyword evidence="3" id="KW-0732">Signal</keyword>
<keyword evidence="1" id="KW-0175">Coiled coil</keyword>
<dbReference type="InterPro" id="IPR011990">
    <property type="entry name" value="TPR-like_helical_dom_sf"/>
</dbReference>
<dbReference type="InterPro" id="IPR013249">
    <property type="entry name" value="RNA_pol_sigma70_r4_t2"/>
</dbReference>
<dbReference type="InterPro" id="IPR016032">
    <property type="entry name" value="Sig_transdc_resp-reg_C-effctor"/>
</dbReference>
<dbReference type="OrthoDB" id="1523128at2"/>
<dbReference type="SUPFAM" id="SSF48452">
    <property type="entry name" value="TPR-like"/>
    <property type="match status" value="1"/>
</dbReference>
<dbReference type="InterPro" id="IPR036388">
    <property type="entry name" value="WH-like_DNA-bd_sf"/>
</dbReference>
<organism evidence="5 6">
    <name type="scientific">Fulvivirga imtechensis AK7</name>
    <dbReference type="NCBI Taxonomy" id="1237149"/>
    <lineage>
        <taxon>Bacteria</taxon>
        <taxon>Pseudomonadati</taxon>
        <taxon>Bacteroidota</taxon>
        <taxon>Cytophagia</taxon>
        <taxon>Cytophagales</taxon>
        <taxon>Fulvivirgaceae</taxon>
        <taxon>Fulvivirga</taxon>
    </lineage>
</organism>
<dbReference type="Proteomes" id="UP000011135">
    <property type="component" value="Unassembled WGS sequence"/>
</dbReference>
<gene>
    <name evidence="5" type="ORF">C900_00834</name>
</gene>
<dbReference type="RefSeq" id="WP_009578533.1">
    <property type="nucleotide sequence ID" value="NZ_AMZN01000014.1"/>
</dbReference>